<feature type="region of interest" description="Disordered" evidence="1">
    <location>
        <begin position="14"/>
        <end position="37"/>
    </location>
</feature>
<sequence>RGTLVRDTAVTNGMSVHSTGRGQGRTQGWGERGDGEGWLEDGKVPEYRAKKSGVCGRWGYAEGGRVIGKSAIQLVGLE</sequence>
<reference evidence="2 3" key="1">
    <citation type="submission" date="2018-08" db="EMBL/GenBank/DDBJ databases">
        <title>Aphanomyces genome sequencing and annotation.</title>
        <authorList>
            <person name="Minardi D."/>
            <person name="Oidtmann B."/>
            <person name="Van Der Giezen M."/>
            <person name="Studholme D.J."/>
        </authorList>
    </citation>
    <scope>NUCLEOTIDE SEQUENCE [LARGE SCALE GENOMIC DNA]</scope>
    <source>
        <strain evidence="2 3">197901</strain>
    </source>
</reference>
<feature type="non-terminal residue" evidence="2">
    <location>
        <position position="1"/>
    </location>
</feature>
<protein>
    <submittedName>
        <fullName evidence="2">Uncharacterized protein</fullName>
    </submittedName>
</protein>
<gene>
    <name evidence="2" type="ORF">DYB31_014903</name>
</gene>
<evidence type="ECO:0000256" key="1">
    <source>
        <dbReference type="SAM" id="MobiDB-lite"/>
    </source>
</evidence>
<dbReference type="AlphaFoldDB" id="A0A397EUH0"/>
<organism evidence="2 3">
    <name type="scientific">Aphanomyces astaci</name>
    <name type="common">Crayfish plague agent</name>
    <dbReference type="NCBI Taxonomy" id="112090"/>
    <lineage>
        <taxon>Eukaryota</taxon>
        <taxon>Sar</taxon>
        <taxon>Stramenopiles</taxon>
        <taxon>Oomycota</taxon>
        <taxon>Saprolegniomycetes</taxon>
        <taxon>Saprolegniales</taxon>
        <taxon>Verrucalvaceae</taxon>
        <taxon>Aphanomyces</taxon>
    </lineage>
</organism>
<proteinExistence type="predicted"/>
<name>A0A397EUH0_APHAT</name>
<comment type="caution">
    <text evidence="2">The sequence shown here is derived from an EMBL/GenBank/DDBJ whole genome shotgun (WGS) entry which is preliminary data.</text>
</comment>
<evidence type="ECO:0000313" key="3">
    <source>
        <dbReference type="Proteomes" id="UP000266196"/>
    </source>
</evidence>
<accession>A0A397EUH0</accession>
<dbReference type="EMBL" id="QUTE01014820">
    <property type="protein sequence ID" value="RHZ01426.1"/>
    <property type="molecule type" value="Genomic_DNA"/>
</dbReference>
<evidence type="ECO:0000313" key="2">
    <source>
        <dbReference type="EMBL" id="RHZ01426.1"/>
    </source>
</evidence>
<dbReference type="Proteomes" id="UP000266196">
    <property type="component" value="Unassembled WGS sequence"/>
</dbReference>